<dbReference type="Pfam" id="PF01105">
    <property type="entry name" value="EMP24_GP25L"/>
    <property type="match status" value="1"/>
</dbReference>
<dbReference type="AlphaFoldDB" id="A0AAD9JKS3"/>
<evidence type="ECO:0000256" key="9">
    <source>
        <dbReference type="SAM" id="Phobius"/>
    </source>
</evidence>
<dbReference type="SUPFAM" id="SSF101576">
    <property type="entry name" value="Supernatant protein factor (SPF), C-terminal domain"/>
    <property type="match status" value="1"/>
</dbReference>
<proteinExistence type="inferred from homology"/>
<evidence type="ECO:0000256" key="10">
    <source>
        <dbReference type="SAM" id="SignalP"/>
    </source>
</evidence>
<reference evidence="12" key="1">
    <citation type="journal article" date="2023" name="Mol. Biol. Evol.">
        <title>Third-Generation Sequencing Reveals the Adaptive Role of the Epigenome in Three Deep-Sea Polychaetes.</title>
        <authorList>
            <person name="Perez M."/>
            <person name="Aroh O."/>
            <person name="Sun Y."/>
            <person name="Lan Y."/>
            <person name="Juniper S.K."/>
            <person name="Young C.R."/>
            <person name="Angers B."/>
            <person name="Qian P.Y."/>
        </authorList>
    </citation>
    <scope>NUCLEOTIDE SEQUENCE</scope>
    <source>
        <strain evidence="12">P08H-3</strain>
    </source>
</reference>
<evidence type="ECO:0000313" key="13">
    <source>
        <dbReference type="Proteomes" id="UP001208570"/>
    </source>
</evidence>
<dbReference type="InterPro" id="IPR015720">
    <property type="entry name" value="Emp24-like"/>
</dbReference>
<dbReference type="SMART" id="SM01190">
    <property type="entry name" value="EMP24_GP25L"/>
    <property type="match status" value="1"/>
</dbReference>
<feature type="chain" id="PRO_5042029153" description="GOLD domain-containing protein" evidence="10">
    <location>
        <begin position="28"/>
        <end position="236"/>
    </location>
</feature>
<dbReference type="Proteomes" id="UP001208570">
    <property type="component" value="Unassembled WGS sequence"/>
</dbReference>
<evidence type="ECO:0000256" key="1">
    <source>
        <dbReference type="ARBA" id="ARBA00004479"/>
    </source>
</evidence>
<dbReference type="PROSITE" id="PS50866">
    <property type="entry name" value="GOLD"/>
    <property type="match status" value="1"/>
</dbReference>
<accession>A0AAD9JKS3</accession>
<evidence type="ECO:0000256" key="2">
    <source>
        <dbReference type="ARBA" id="ARBA00007104"/>
    </source>
</evidence>
<keyword evidence="6 9" id="KW-0472">Membrane</keyword>
<dbReference type="EMBL" id="JAODUP010000278">
    <property type="protein sequence ID" value="KAK2154050.1"/>
    <property type="molecule type" value="Genomic_DNA"/>
</dbReference>
<keyword evidence="13" id="KW-1185">Reference proteome</keyword>
<sequence length="236" mass="26708">MRTDLVTTVRFLLSGLWLATRWDVGWTESFDFDLHGPLGAQHEFKFDVGPGDVECFFQKAKLGAHFHVSFEVLRGADRNIDVYIKQPNGRILDQHLWTSAGVTEKVVHLEGDYSICVDNANSRFSTKLVYLFISTYKEEEWNTFVVELEAADASLQDTQKAVDGVRSKVAKMAHLIGLGRVRSGKDYYVALTNNETIQNMSILTIFVFVITSAVQVYFVKNMFKTAKVTPTQKPRA</sequence>
<protein>
    <recommendedName>
        <fullName evidence="11">GOLD domain-containing protein</fullName>
    </recommendedName>
</protein>
<feature type="transmembrane region" description="Helical" evidence="9">
    <location>
        <begin position="200"/>
        <end position="219"/>
    </location>
</feature>
<keyword evidence="4 10" id="KW-0732">Signal</keyword>
<evidence type="ECO:0000256" key="7">
    <source>
        <dbReference type="ARBA" id="ARBA00037847"/>
    </source>
</evidence>
<evidence type="ECO:0000256" key="5">
    <source>
        <dbReference type="ARBA" id="ARBA00022989"/>
    </source>
</evidence>
<evidence type="ECO:0000259" key="11">
    <source>
        <dbReference type="PROSITE" id="PS50866"/>
    </source>
</evidence>
<gene>
    <name evidence="12" type="ORF">LSH36_278g03000</name>
</gene>
<name>A0AAD9JKS3_9ANNE</name>
<dbReference type="PANTHER" id="PTHR22811">
    <property type="entry name" value="TRANSMEMBRANE EMP24 DOMAIN-CONTAINING PROTEIN"/>
    <property type="match status" value="1"/>
</dbReference>
<keyword evidence="3 8" id="KW-0812">Transmembrane</keyword>
<comment type="subcellular location">
    <subcellularLocation>
        <location evidence="7">Endomembrane system</location>
        <topology evidence="7">Single-pass membrane protein</topology>
    </subcellularLocation>
    <subcellularLocation>
        <location evidence="1 8">Membrane</location>
        <topology evidence="1 8">Single-pass type I membrane protein</topology>
    </subcellularLocation>
</comment>
<evidence type="ECO:0000256" key="3">
    <source>
        <dbReference type="ARBA" id="ARBA00022692"/>
    </source>
</evidence>
<evidence type="ECO:0000313" key="12">
    <source>
        <dbReference type="EMBL" id="KAK2154050.1"/>
    </source>
</evidence>
<feature type="signal peptide" evidence="10">
    <location>
        <begin position="1"/>
        <end position="27"/>
    </location>
</feature>
<comment type="caution">
    <text evidence="12">The sequence shown here is derived from an EMBL/GenBank/DDBJ whole genome shotgun (WGS) entry which is preliminary data.</text>
</comment>
<dbReference type="GO" id="GO:0016020">
    <property type="term" value="C:membrane"/>
    <property type="evidence" value="ECO:0007669"/>
    <property type="project" value="UniProtKB-SubCell"/>
</dbReference>
<dbReference type="GO" id="GO:0012505">
    <property type="term" value="C:endomembrane system"/>
    <property type="evidence" value="ECO:0007669"/>
    <property type="project" value="UniProtKB-SubCell"/>
</dbReference>
<feature type="domain" description="GOLD" evidence="11">
    <location>
        <begin position="53"/>
        <end position="135"/>
    </location>
</feature>
<dbReference type="InterPro" id="IPR009038">
    <property type="entry name" value="GOLD_dom"/>
</dbReference>
<evidence type="ECO:0000256" key="8">
    <source>
        <dbReference type="RuleBase" id="RU003827"/>
    </source>
</evidence>
<dbReference type="InterPro" id="IPR036598">
    <property type="entry name" value="GOLD_dom_sf"/>
</dbReference>
<keyword evidence="5 9" id="KW-1133">Transmembrane helix</keyword>
<evidence type="ECO:0000256" key="6">
    <source>
        <dbReference type="ARBA" id="ARBA00023136"/>
    </source>
</evidence>
<comment type="similarity">
    <text evidence="2 8">Belongs to the EMP24/GP25L family.</text>
</comment>
<evidence type="ECO:0000256" key="4">
    <source>
        <dbReference type="ARBA" id="ARBA00022729"/>
    </source>
</evidence>
<organism evidence="12 13">
    <name type="scientific">Paralvinella palmiformis</name>
    <dbReference type="NCBI Taxonomy" id="53620"/>
    <lineage>
        <taxon>Eukaryota</taxon>
        <taxon>Metazoa</taxon>
        <taxon>Spiralia</taxon>
        <taxon>Lophotrochozoa</taxon>
        <taxon>Annelida</taxon>
        <taxon>Polychaeta</taxon>
        <taxon>Sedentaria</taxon>
        <taxon>Canalipalpata</taxon>
        <taxon>Terebellida</taxon>
        <taxon>Terebelliformia</taxon>
        <taxon>Alvinellidae</taxon>
        <taxon>Paralvinella</taxon>
    </lineage>
</organism>